<dbReference type="Proteomes" id="UP001228049">
    <property type="component" value="Unassembled WGS sequence"/>
</dbReference>
<dbReference type="PROSITE" id="PS51256">
    <property type="entry name" value="GS"/>
    <property type="match status" value="1"/>
</dbReference>
<dbReference type="InterPro" id="IPR017441">
    <property type="entry name" value="Protein_kinase_ATP_BS"/>
</dbReference>
<organism evidence="24 25">
    <name type="scientific">Dissostichus eleginoides</name>
    <name type="common">Patagonian toothfish</name>
    <name type="synonym">Dissostichus amissus</name>
    <dbReference type="NCBI Taxonomy" id="100907"/>
    <lineage>
        <taxon>Eukaryota</taxon>
        <taxon>Metazoa</taxon>
        <taxon>Chordata</taxon>
        <taxon>Craniata</taxon>
        <taxon>Vertebrata</taxon>
        <taxon>Euteleostomi</taxon>
        <taxon>Actinopterygii</taxon>
        <taxon>Neopterygii</taxon>
        <taxon>Teleostei</taxon>
        <taxon>Neoteleostei</taxon>
        <taxon>Acanthomorphata</taxon>
        <taxon>Eupercaria</taxon>
        <taxon>Perciformes</taxon>
        <taxon>Notothenioidei</taxon>
        <taxon>Nototheniidae</taxon>
        <taxon>Dissostichus</taxon>
    </lineage>
</organism>
<keyword evidence="7" id="KW-0808">Transferase</keyword>
<dbReference type="Gene3D" id="1.10.510.10">
    <property type="entry name" value="Transferase(Phosphotransferase) domain 1"/>
    <property type="match status" value="1"/>
</dbReference>
<feature type="binding site" evidence="19">
    <location>
        <position position="234"/>
    </location>
    <ligand>
        <name>ATP</name>
        <dbReference type="ChEBI" id="CHEBI:30616"/>
    </ligand>
</feature>
<feature type="domain" description="Protein kinase" evidence="22">
    <location>
        <begin position="207"/>
        <end position="449"/>
    </location>
</feature>
<dbReference type="InterPro" id="IPR000472">
    <property type="entry name" value="Activin_recp"/>
</dbReference>
<sequence>MANLRIALAVVVVQAVLYRSCEALRCNCTTPQCERNGFQCETDGACMASTSFIEGQEQSIRICITRDNLVPPGQPFYCLSAEGLFNIHCCYTDYCNSIDLKVPTVTTQAGTGGGYGPDGTWGLVELVAVVAGPLFLLCLLLLTFMFLYQYHQRAYSHRQRLEVEDPSCDHLYMTKDSTLQDLIYDLSTSGSGSGLPLFVQRTVARTIVLQDIIGKGRFGEVWRGRWRGGDVAVKIFSSREERSWFREAEIYQTIMLRHENILGFIAADNKDNGTWTQLWLVSDYHEHGSLFDYLNRYPLPVAWHICTWRYWEHKENQRVGTKRYMAPEVLDETINMRHFDSFKCADIYALGLVYWEIARRCNTGGIHEEYQLPYYDLVPSDPSIEEMRKLVCDQKLRPNIPNWWQSYEALRVMGKIMRECWYSNGAARLTALRIKKSLSQLSIQEDIKV</sequence>
<keyword evidence="11 19" id="KW-0547">Nucleotide-binding</keyword>
<dbReference type="CDD" id="cd23536">
    <property type="entry name" value="TFP_LU_ECD_ALK4"/>
    <property type="match status" value="1"/>
</dbReference>
<gene>
    <name evidence="24" type="ORF">KUDE01_004523</name>
</gene>
<comment type="cofactor">
    <cofactor evidence="2">
        <name>Mg(2+)</name>
        <dbReference type="ChEBI" id="CHEBI:18420"/>
    </cofactor>
</comment>
<evidence type="ECO:0000259" key="23">
    <source>
        <dbReference type="PROSITE" id="PS51256"/>
    </source>
</evidence>
<dbReference type="GO" id="GO:0071363">
    <property type="term" value="P:cellular response to growth factor stimulus"/>
    <property type="evidence" value="ECO:0007669"/>
    <property type="project" value="TreeGrafter"/>
</dbReference>
<dbReference type="GO" id="GO:0005524">
    <property type="term" value="F:ATP binding"/>
    <property type="evidence" value="ECO:0007669"/>
    <property type="project" value="UniProtKB-UniRule"/>
</dbReference>
<accession>A0AAD9CFS4</accession>
<evidence type="ECO:0000256" key="11">
    <source>
        <dbReference type="ARBA" id="ARBA00022741"/>
    </source>
</evidence>
<evidence type="ECO:0000256" key="3">
    <source>
        <dbReference type="ARBA" id="ARBA00004479"/>
    </source>
</evidence>
<dbReference type="EMBL" id="JASDAP010000006">
    <property type="protein sequence ID" value="KAK1901557.1"/>
    <property type="molecule type" value="Genomic_DNA"/>
</dbReference>
<dbReference type="InterPro" id="IPR011009">
    <property type="entry name" value="Kinase-like_dom_sf"/>
</dbReference>
<dbReference type="Gene3D" id="2.10.60.10">
    <property type="entry name" value="CD59"/>
    <property type="match status" value="1"/>
</dbReference>
<evidence type="ECO:0000256" key="18">
    <source>
        <dbReference type="ARBA" id="ARBA00023211"/>
    </source>
</evidence>
<comment type="cofactor">
    <cofactor evidence="1">
        <name>Mn(2+)</name>
        <dbReference type="ChEBI" id="CHEBI:29035"/>
    </cofactor>
</comment>
<evidence type="ECO:0000256" key="21">
    <source>
        <dbReference type="SAM" id="SignalP"/>
    </source>
</evidence>
<dbReference type="PANTHER" id="PTHR23255">
    <property type="entry name" value="TRANSFORMING GROWTH FACTOR-BETA RECEPTOR TYPE I AND II"/>
    <property type="match status" value="1"/>
</dbReference>
<keyword evidence="10 21" id="KW-0732">Signal</keyword>
<keyword evidence="13 19" id="KW-0067">ATP-binding</keyword>
<dbReference type="InterPro" id="IPR001245">
    <property type="entry name" value="Ser-Thr/Tyr_kinase_cat_dom"/>
</dbReference>
<evidence type="ECO:0000313" key="25">
    <source>
        <dbReference type="Proteomes" id="UP001228049"/>
    </source>
</evidence>
<dbReference type="Gene3D" id="3.30.200.20">
    <property type="entry name" value="Phosphorylase Kinase, domain 1"/>
    <property type="match status" value="1"/>
</dbReference>
<dbReference type="InterPro" id="IPR000333">
    <property type="entry name" value="TGFB_receptor"/>
</dbReference>
<dbReference type="Pfam" id="PF08515">
    <property type="entry name" value="TGF_beta_GS"/>
    <property type="match status" value="1"/>
</dbReference>
<evidence type="ECO:0000256" key="12">
    <source>
        <dbReference type="ARBA" id="ARBA00022777"/>
    </source>
</evidence>
<dbReference type="SUPFAM" id="SSF57302">
    <property type="entry name" value="Snake toxin-like"/>
    <property type="match status" value="1"/>
</dbReference>
<evidence type="ECO:0000259" key="22">
    <source>
        <dbReference type="PROSITE" id="PS50011"/>
    </source>
</evidence>
<dbReference type="SUPFAM" id="SSF56112">
    <property type="entry name" value="Protein kinase-like (PK-like)"/>
    <property type="match status" value="1"/>
</dbReference>
<evidence type="ECO:0000256" key="19">
    <source>
        <dbReference type="PROSITE-ProRule" id="PRU10141"/>
    </source>
</evidence>
<dbReference type="PROSITE" id="PS00107">
    <property type="entry name" value="PROTEIN_KINASE_ATP"/>
    <property type="match status" value="1"/>
</dbReference>
<evidence type="ECO:0000256" key="7">
    <source>
        <dbReference type="ARBA" id="ARBA00022679"/>
    </source>
</evidence>
<evidence type="ECO:0000256" key="2">
    <source>
        <dbReference type="ARBA" id="ARBA00001946"/>
    </source>
</evidence>
<feature type="chain" id="PRO_5041900138" description="receptor protein serine/threonine kinase" evidence="21">
    <location>
        <begin position="24"/>
        <end position="449"/>
    </location>
</feature>
<keyword evidence="17 24" id="KW-0675">Receptor</keyword>
<comment type="similarity">
    <text evidence="4">Belongs to the protein kinase superfamily. TKL Ser/Thr protein kinase family. TGFB receptor subfamily.</text>
</comment>
<dbReference type="FunFam" id="3.30.200.20:FF:000023">
    <property type="entry name" value="Receptor protein serine/threonine kinase"/>
    <property type="match status" value="1"/>
</dbReference>
<protein>
    <recommendedName>
        <fullName evidence="5">receptor protein serine/threonine kinase</fullName>
        <ecNumber evidence="5">2.7.11.30</ecNumber>
    </recommendedName>
</protein>
<dbReference type="EC" id="2.7.11.30" evidence="5"/>
<keyword evidence="14" id="KW-0460">Magnesium</keyword>
<keyword evidence="9" id="KW-0479">Metal-binding</keyword>
<name>A0AAD9CFS4_DISEL</name>
<dbReference type="GO" id="GO:0005886">
    <property type="term" value="C:plasma membrane"/>
    <property type="evidence" value="ECO:0007669"/>
    <property type="project" value="TreeGrafter"/>
</dbReference>
<evidence type="ECO:0000313" key="24">
    <source>
        <dbReference type="EMBL" id="KAK1901557.1"/>
    </source>
</evidence>
<evidence type="ECO:0000256" key="16">
    <source>
        <dbReference type="ARBA" id="ARBA00023136"/>
    </source>
</evidence>
<keyword evidence="15 20" id="KW-1133">Transmembrane helix</keyword>
<evidence type="ECO:0000256" key="8">
    <source>
        <dbReference type="ARBA" id="ARBA00022692"/>
    </source>
</evidence>
<evidence type="ECO:0000256" key="5">
    <source>
        <dbReference type="ARBA" id="ARBA00012401"/>
    </source>
</evidence>
<evidence type="ECO:0000256" key="20">
    <source>
        <dbReference type="SAM" id="Phobius"/>
    </source>
</evidence>
<keyword evidence="8 20" id="KW-0812">Transmembrane</keyword>
<dbReference type="GO" id="GO:0043235">
    <property type="term" value="C:receptor complex"/>
    <property type="evidence" value="ECO:0007669"/>
    <property type="project" value="TreeGrafter"/>
</dbReference>
<feature type="transmembrane region" description="Helical" evidence="20">
    <location>
        <begin position="126"/>
        <end position="148"/>
    </location>
</feature>
<evidence type="ECO:0000256" key="14">
    <source>
        <dbReference type="ARBA" id="ARBA00022842"/>
    </source>
</evidence>
<feature type="signal peptide" evidence="21">
    <location>
        <begin position="1"/>
        <end position="23"/>
    </location>
</feature>
<evidence type="ECO:0000256" key="1">
    <source>
        <dbReference type="ARBA" id="ARBA00001936"/>
    </source>
</evidence>
<evidence type="ECO:0000256" key="13">
    <source>
        <dbReference type="ARBA" id="ARBA00022840"/>
    </source>
</evidence>
<evidence type="ECO:0000256" key="4">
    <source>
        <dbReference type="ARBA" id="ARBA00009605"/>
    </source>
</evidence>
<dbReference type="InterPro" id="IPR003605">
    <property type="entry name" value="GS_dom"/>
</dbReference>
<evidence type="ECO:0000256" key="15">
    <source>
        <dbReference type="ARBA" id="ARBA00022989"/>
    </source>
</evidence>
<dbReference type="InterPro" id="IPR045860">
    <property type="entry name" value="Snake_toxin-like_sf"/>
</dbReference>
<evidence type="ECO:0000256" key="17">
    <source>
        <dbReference type="ARBA" id="ARBA00023170"/>
    </source>
</evidence>
<dbReference type="AlphaFoldDB" id="A0AAD9CFS4"/>
<keyword evidence="6" id="KW-0723">Serine/threonine-protein kinase</keyword>
<keyword evidence="12" id="KW-0418">Kinase</keyword>
<comment type="subcellular location">
    <subcellularLocation>
        <location evidence="3">Membrane</location>
        <topology evidence="3">Single-pass type I membrane protein</topology>
    </subcellularLocation>
</comment>
<keyword evidence="16 20" id="KW-0472">Membrane</keyword>
<evidence type="ECO:0000256" key="6">
    <source>
        <dbReference type="ARBA" id="ARBA00022527"/>
    </source>
</evidence>
<dbReference type="PROSITE" id="PS50011">
    <property type="entry name" value="PROTEIN_KINASE_DOM"/>
    <property type="match status" value="1"/>
</dbReference>
<dbReference type="Pfam" id="PF07714">
    <property type="entry name" value="PK_Tyr_Ser-Thr"/>
    <property type="match status" value="1"/>
</dbReference>
<dbReference type="InterPro" id="IPR000719">
    <property type="entry name" value="Prot_kinase_dom"/>
</dbReference>
<reference evidence="24" key="1">
    <citation type="submission" date="2023-04" db="EMBL/GenBank/DDBJ databases">
        <title>Chromosome-level genome of Chaenocephalus aceratus.</title>
        <authorList>
            <person name="Park H."/>
        </authorList>
    </citation>
    <scope>NUCLEOTIDE SEQUENCE</scope>
    <source>
        <strain evidence="24">DE</strain>
        <tissue evidence="24">Muscle</tissue>
    </source>
</reference>
<dbReference type="SMART" id="SM00467">
    <property type="entry name" value="GS"/>
    <property type="match status" value="1"/>
</dbReference>
<dbReference type="PANTHER" id="PTHR23255:SF22">
    <property type="entry name" value="ACTIVIN RECEPTOR TYPE-1B"/>
    <property type="match status" value="1"/>
</dbReference>
<feature type="domain" description="GS" evidence="23">
    <location>
        <begin position="177"/>
        <end position="206"/>
    </location>
</feature>
<dbReference type="GO" id="GO:0004675">
    <property type="term" value="F:transmembrane receptor protein serine/threonine kinase activity"/>
    <property type="evidence" value="ECO:0007669"/>
    <property type="project" value="UniProtKB-EC"/>
</dbReference>
<dbReference type="Pfam" id="PF01064">
    <property type="entry name" value="Activin_recp"/>
    <property type="match status" value="1"/>
</dbReference>
<proteinExistence type="inferred from homology"/>
<keyword evidence="18" id="KW-0464">Manganese</keyword>
<evidence type="ECO:0000256" key="9">
    <source>
        <dbReference type="ARBA" id="ARBA00022723"/>
    </source>
</evidence>
<comment type="caution">
    <text evidence="24">The sequence shown here is derived from an EMBL/GenBank/DDBJ whole genome shotgun (WGS) entry which is preliminary data.</text>
</comment>
<keyword evidence="25" id="KW-1185">Reference proteome</keyword>
<evidence type="ECO:0000256" key="10">
    <source>
        <dbReference type="ARBA" id="ARBA00022729"/>
    </source>
</evidence>